<dbReference type="GO" id="GO:0009103">
    <property type="term" value="P:lipopolysaccharide biosynthetic process"/>
    <property type="evidence" value="ECO:0007669"/>
    <property type="project" value="UniProtKB-KW"/>
</dbReference>
<evidence type="ECO:0000256" key="4">
    <source>
        <dbReference type="ARBA" id="ARBA00022692"/>
    </source>
</evidence>
<evidence type="ECO:0000259" key="9">
    <source>
        <dbReference type="Pfam" id="PF00535"/>
    </source>
</evidence>
<keyword evidence="2" id="KW-0328">Glycosyltransferase</keyword>
<protein>
    <recommendedName>
        <fullName evidence="9">Glycosyltransferase 2-like domain-containing protein</fullName>
    </recommendedName>
</protein>
<feature type="domain" description="Glycosyltransferase 2-like" evidence="9">
    <location>
        <begin position="5"/>
        <end position="162"/>
    </location>
</feature>
<dbReference type="InterPro" id="IPR050256">
    <property type="entry name" value="Glycosyltransferase_2"/>
</dbReference>
<dbReference type="InterPro" id="IPR001173">
    <property type="entry name" value="Glyco_trans_2-like"/>
</dbReference>
<gene>
    <name evidence="10" type="ORF">A2927_01920</name>
</gene>
<keyword evidence="3" id="KW-0808">Transferase</keyword>
<dbReference type="InterPro" id="IPR029044">
    <property type="entry name" value="Nucleotide-diphossugar_trans"/>
</dbReference>
<reference evidence="10 11" key="1">
    <citation type="journal article" date="2016" name="Nat. Commun.">
        <title>Thousands of microbial genomes shed light on interconnected biogeochemical processes in an aquifer system.</title>
        <authorList>
            <person name="Anantharaman K."/>
            <person name="Brown C.T."/>
            <person name="Hug L.A."/>
            <person name="Sharon I."/>
            <person name="Castelle C.J."/>
            <person name="Probst A.J."/>
            <person name="Thomas B.C."/>
            <person name="Singh A."/>
            <person name="Wilkins M.J."/>
            <person name="Karaoz U."/>
            <person name="Brodie E.L."/>
            <person name="Williams K.H."/>
            <person name="Hubbard S.S."/>
            <person name="Banfield J.F."/>
        </authorList>
    </citation>
    <scope>NUCLEOTIDE SEQUENCE [LARGE SCALE GENOMIC DNA]</scope>
</reference>
<dbReference type="STRING" id="1798550.A2927_01920"/>
<proteinExistence type="predicted"/>
<keyword evidence="7 8" id="KW-0472">Membrane</keyword>
<dbReference type="CDD" id="cd04187">
    <property type="entry name" value="DPM1_like_bac"/>
    <property type="match status" value="1"/>
</dbReference>
<feature type="transmembrane region" description="Helical" evidence="8">
    <location>
        <begin position="227"/>
        <end position="250"/>
    </location>
</feature>
<evidence type="ECO:0000256" key="8">
    <source>
        <dbReference type="SAM" id="Phobius"/>
    </source>
</evidence>
<sequence>MKKLSVIIPVYNEAENVGPLYGELKQVLAGIMAEPEIIFINDGSSDNTLEKLKELSNVKIVNFRKNYGQTASLQAGFDLAEGDVIVSLDGDGQNDPADIPLLLAKLNEGYDVVCGWRWQRHDSFLKKFVSGGANFLRKIFVKDNVHDSGCTLRAYRQEAVKSLELSGELHRFIPALVQLNGFKVTELKVNHRPRLQGVTKYSYGRVLKGLIDIISVWFWRKYAGRPLHLFGGIGLILIMAGLVLGLYLFIARLLGYLTLSDKIWPLVDVLMILSGIQLFVSGIIADIAVKGFDRSSRKKPYAIKEIIEQ</sequence>
<keyword evidence="1" id="KW-1003">Cell membrane</keyword>
<dbReference type="SUPFAM" id="SSF53448">
    <property type="entry name" value="Nucleotide-diphospho-sugar transferases"/>
    <property type="match status" value="1"/>
</dbReference>
<evidence type="ECO:0000256" key="6">
    <source>
        <dbReference type="ARBA" id="ARBA00022989"/>
    </source>
</evidence>
<dbReference type="Gene3D" id="3.90.550.10">
    <property type="entry name" value="Spore Coat Polysaccharide Biosynthesis Protein SpsA, Chain A"/>
    <property type="match status" value="1"/>
</dbReference>
<dbReference type="AlphaFoldDB" id="A0A1G2BK55"/>
<evidence type="ECO:0000256" key="7">
    <source>
        <dbReference type="ARBA" id="ARBA00023136"/>
    </source>
</evidence>
<dbReference type="EMBL" id="MHKL01000016">
    <property type="protein sequence ID" value="OGY89472.1"/>
    <property type="molecule type" value="Genomic_DNA"/>
</dbReference>
<dbReference type="PANTHER" id="PTHR48090:SF3">
    <property type="entry name" value="UNDECAPRENYL-PHOSPHATE 4-DEOXY-4-FORMAMIDO-L-ARABINOSE TRANSFERASE"/>
    <property type="match status" value="1"/>
</dbReference>
<evidence type="ECO:0000256" key="3">
    <source>
        <dbReference type="ARBA" id="ARBA00022679"/>
    </source>
</evidence>
<evidence type="ECO:0000313" key="10">
    <source>
        <dbReference type="EMBL" id="OGY89472.1"/>
    </source>
</evidence>
<evidence type="ECO:0000256" key="1">
    <source>
        <dbReference type="ARBA" id="ARBA00022475"/>
    </source>
</evidence>
<evidence type="ECO:0000313" key="11">
    <source>
        <dbReference type="Proteomes" id="UP000178849"/>
    </source>
</evidence>
<accession>A0A1G2BK55</accession>
<evidence type="ECO:0000256" key="5">
    <source>
        <dbReference type="ARBA" id="ARBA00022985"/>
    </source>
</evidence>
<comment type="caution">
    <text evidence="10">The sequence shown here is derived from an EMBL/GenBank/DDBJ whole genome shotgun (WGS) entry which is preliminary data.</text>
</comment>
<dbReference type="PANTHER" id="PTHR48090">
    <property type="entry name" value="UNDECAPRENYL-PHOSPHATE 4-DEOXY-4-FORMAMIDO-L-ARABINOSE TRANSFERASE-RELATED"/>
    <property type="match status" value="1"/>
</dbReference>
<dbReference type="Pfam" id="PF00535">
    <property type="entry name" value="Glycos_transf_2"/>
    <property type="match status" value="1"/>
</dbReference>
<dbReference type="Proteomes" id="UP000178849">
    <property type="component" value="Unassembled WGS sequence"/>
</dbReference>
<keyword evidence="5" id="KW-0448">Lipopolysaccharide biosynthesis</keyword>
<dbReference type="GO" id="GO:0016757">
    <property type="term" value="F:glycosyltransferase activity"/>
    <property type="evidence" value="ECO:0007669"/>
    <property type="project" value="UniProtKB-KW"/>
</dbReference>
<keyword evidence="6 8" id="KW-1133">Transmembrane helix</keyword>
<feature type="transmembrane region" description="Helical" evidence="8">
    <location>
        <begin position="270"/>
        <end position="289"/>
    </location>
</feature>
<keyword evidence="4 8" id="KW-0812">Transmembrane</keyword>
<evidence type="ECO:0000256" key="2">
    <source>
        <dbReference type="ARBA" id="ARBA00022676"/>
    </source>
</evidence>
<organism evidence="10 11">
    <name type="scientific">Candidatus Komeilibacteria bacterium RIFCSPLOWO2_01_FULL_45_10</name>
    <dbReference type="NCBI Taxonomy" id="1798550"/>
    <lineage>
        <taxon>Bacteria</taxon>
        <taxon>Candidatus Komeiliibacteriota</taxon>
    </lineage>
</organism>
<name>A0A1G2BK55_9BACT</name>
<dbReference type="GO" id="GO:0005886">
    <property type="term" value="C:plasma membrane"/>
    <property type="evidence" value="ECO:0007669"/>
    <property type="project" value="TreeGrafter"/>
</dbReference>